<feature type="chain" id="PRO_5045023489" description="FAM69 protein-kinase domain-containing protein" evidence="5">
    <location>
        <begin position="26"/>
        <end position="392"/>
    </location>
</feature>
<dbReference type="InterPro" id="IPR022049">
    <property type="entry name" value="FAM69_kinase_dom"/>
</dbReference>
<evidence type="ECO:0000313" key="7">
    <source>
        <dbReference type="EnsemblMetazoa" id="AALFPA23_003309.P3579"/>
    </source>
</evidence>
<dbReference type="PANTHER" id="PTHR32073">
    <property type="entry name" value="GH11358P"/>
    <property type="match status" value="1"/>
</dbReference>
<sequence length="392" mass="44777">MSHHQILAKLHLIALFLWIVMKYQPEERISTVQLLTQQCLYDTTIICPECFPEPVNCSYFENFIAIDDNELLGGIVNRFDQHGVRYGTLTNSEQRIVIKNLNRKGVVQESIGSVCNELDIAETENCQILNGEAFLRALRSRVLDENLLEGAIFCPAMDEQALDKFLGLTDECDLNKVLLMRVNAQPLLLKILKESNFPIPKFIFQGGFTLVESYEGETLAKFYDRPLKDRLLIANELIKASLNFTTGFYSFRFYLTDISPDNIVVHMSSPNEIKVVFVDLNNVIILDSHSKRLNQQKHTHARIDCDGCFAYVQEDICTHQSSDINLFAVCQLLLENLNGDSGRGFLHSLGAGPKEETLRTLLQHCVYCQPPYCEDRQELLQRIMKTIQDVVY</sequence>
<evidence type="ECO:0000256" key="5">
    <source>
        <dbReference type="SAM" id="SignalP"/>
    </source>
</evidence>
<reference evidence="8" key="1">
    <citation type="journal article" date="2015" name="Proc. Natl. Acad. Sci. U.S.A.">
        <title>Genome sequence of the Asian Tiger mosquito, Aedes albopictus, reveals insights into its biology, genetics, and evolution.</title>
        <authorList>
            <person name="Chen X.G."/>
            <person name="Jiang X."/>
            <person name="Gu J."/>
            <person name="Xu M."/>
            <person name="Wu Y."/>
            <person name="Deng Y."/>
            <person name="Zhang C."/>
            <person name="Bonizzoni M."/>
            <person name="Dermauw W."/>
            <person name="Vontas J."/>
            <person name="Armbruster P."/>
            <person name="Huang X."/>
            <person name="Yang Y."/>
            <person name="Zhang H."/>
            <person name="He W."/>
            <person name="Peng H."/>
            <person name="Liu Y."/>
            <person name="Wu K."/>
            <person name="Chen J."/>
            <person name="Lirakis M."/>
            <person name="Topalis P."/>
            <person name="Van Leeuwen T."/>
            <person name="Hall A.B."/>
            <person name="Jiang X."/>
            <person name="Thorpe C."/>
            <person name="Mueller R.L."/>
            <person name="Sun C."/>
            <person name="Waterhouse R.M."/>
            <person name="Yan G."/>
            <person name="Tu Z.J."/>
            <person name="Fang X."/>
            <person name="James A.A."/>
        </authorList>
    </citation>
    <scope>NUCLEOTIDE SEQUENCE [LARGE SCALE GENOMIC DNA]</scope>
    <source>
        <strain evidence="8">Foshan</strain>
    </source>
</reference>
<dbReference type="RefSeq" id="XP_019540648.2">
    <property type="nucleotide sequence ID" value="XM_019685103.3"/>
</dbReference>
<evidence type="ECO:0000256" key="4">
    <source>
        <dbReference type="ARBA" id="ARBA00022729"/>
    </source>
</evidence>
<evidence type="ECO:0000256" key="3">
    <source>
        <dbReference type="ARBA" id="ARBA00022525"/>
    </source>
</evidence>
<keyword evidence="8" id="KW-1185">Reference proteome</keyword>
<dbReference type="RefSeq" id="XP_019540649.2">
    <property type="nucleotide sequence ID" value="XM_019685104.3"/>
</dbReference>
<keyword evidence="3" id="KW-0964">Secreted</keyword>
<dbReference type="EnsemblMetazoa" id="AALFPA23_003309.R3580">
    <property type="protein sequence ID" value="AALFPA23_003309.P3580"/>
    <property type="gene ID" value="AALFPA23_003309"/>
</dbReference>
<reference evidence="7" key="2">
    <citation type="submission" date="2025-05" db="UniProtKB">
        <authorList>
            <consortium name="EnsemblMetazoa"/>
        </authorList>
    </citation>
    <scope>IDENTIFICATION</scope>
    <source>
        <strain evidence="7">Foshan</strain>
    </source>
</reference>
<dbReference type="EnsemblMetazoa" id="AALFPA23_003309.R3579">
    <property type="protein sequence ID" value="AALFPA23_003309.P3579"/>
    <property type="gene ID" value="AALFPA23_003309"/>
</dbReference>
<dbReference type="RefSeq" id="XP_062698400.1">
    <property type="nucleotide sequence ID" value="XM_062842416.1"/>
</dbReference>
<dbReference type="Proteomes" id="UP000069940">
    <property type="component" value="Unassembled WGS sequence"/>
</dbReference>
<dbReference type="RefSeq" id="XP_019540650.2">
    <property type="nucleotide sequence ID" value="XM_019685105.3"/>
</dbReference>
<dbReference type="Pfam" id="PF12260">
    <property type="entry name" value="PIP49_C"/>
    <property type="match status" value="1"/>
</dbReference>
<evidence type="ECO:0000256" key="2">
    <source>
        <dbReference type="ARBA" id="ARBA00006338"/>
    </source>
</evidence>
<comment type="subcellular location">
    <subcellularLocation>
        <location evidence="1">Secreted</location>
    </subcellularLocation>
</comment>
<feature type="signal peptide" evidence="5">
    <location>
        <begin position="1"/>
        <end position="25"/>
    </location>
</feature>
<organism evidence="7 8">
    <name type="scientific">Aedes albopictus</name>
    <name type="common">Asian tiger mosquito</name>
    <name type="synonym">Stegomyia albopicta</name>
    <dbReference type="NCBI Taxonomy" id="7160"/>
    <lineage>
        <taxon>Eukaryota</taxon>
        <taxon>Metazoa</taxon>
        <taxon>Ecdysozoa</taxon>
        <taxon>Arthropoda</taxon>
        <taxon>Hexapoda</taxon>
        <taxon>Insecta</taxon>
        <taxon>Pterygota</taxon>
        <taxon>Neoptera</taxon>
        <taxon>Endopterygota</taxon>
        <taxon>Diptera</taxon>
        <taxon>Nematocera</taxon>
        <taxon>Culicoidea</taxon>
        <taxon>Culicidae</taxon>
        <taxon>Culicinae</taxon>
        <taxon>Aedini</taxon>
        <taxon>Aedes</taxon>
        <taxon>Stegomyia</taxon>
    </lineage>
</organism>
<evidence type="ECO:0000259" key="6">
    <source>
        <dbReference type="Pfam" id="PF12260"/>
    </source>
</evidence>
<dbReference type="InterPro" id="IPR020519">
    <property type="entry name" value="DIPK2A/B"/>
</dbReference>
<proteinExistence type="inferred from homology"/>
<evidence type="ECO:0000313" key="8">
    <source>
        <dbReference type="Proteomes" id="UP000069940"/>
    </source>
</evidence>
<feature type="domain" description="FAM69 protein-kinase" evidence="6">
    <location>
        <begin position="182"/>
        <end position="366"/>
    </location>
</feature>
<dbReference type="PANTHER" id="PTHR32073:SF7">
    <property type="entry name" value="GH11358P"/>
    <property type="match status" value="1"/>
</dbReference>
<keyword evidence="4 5" id="KW-0732">Signal</keyword>
<comment type="similarity">
    <text evidence="2">Belongs to the DIPK family.</text>
</comment>
<accession>A0ABM1XVL9</accession>
<evidence type="ECO:0000256" key="1">
    <source>
        <dbReference type="ARBA" id="ARBA00004613"/>
    </source>
</evidence>
<dbReference type="EnsemblMetazoa" id="AALFPA23_003309.R3582">
    <property type="protein sequence ID" value="AALFPA23_003309.P3582"/>
    <property type="gene ID" value="AALFPA23_003309"/>
</dbReference>
<protein>
    <recommendedName>
        <fullName evidence="6">FAM69 protein-kinase domain-containing protein</fullName>
    </recommendedName>
</protein>
<name>A0ABM1XVL9_AEDAL</name>
<dbReference type="EnsemblMetazoa" id="AALFPA23_003309.R3581">
    <property type="protein sequence ID" value="AALFPA23_003309.P3581"/>
    <property type="gene ID" value="AALFPA23_003309"/>
</dbReference>
<dbReference type="GeneID" id="109411565"/>